<dbReference type="InterPro" id="IPR007024">
    <property type="entry name" value="BLUF_domain"/>
</dbReference>
<reference evidence="2" key="1">
    <citation type="journal article" date="2023" name="Microbiol Resour">
        <title>Genome Sequences of Rhodoplanes serenus and Two Thermotolerant Strains, Rhodoplanes tepidamans and 'Rhodoplanes cryptolactis,' Further Refine the Genus.</title>
        <authorList>
            <person name="Rayyan A.A."/>
            <person name="Kyndt J.A."/>
        </authorList>
    </citation>
    <scope>NUCLEOTIDE SEQUENCE</scope>
    <source>
        <strain evidence="2">DSM 9987</strain>
    </source>
</reference>
<accession>A0ABT5J8F9</accession>
<reference evidence="2" key="2">
    <citation type="submission" date="2023-02" db="EMBL/GenBank/DDBJ databases">
        <authorList>
            <person name="Rayyan A."/>
            <person name="Meyer T."/>
            <person name="Kyndt J.A."/>
        </authorList>
    </citation>
    <scope>NUCLEOTIDE SEQUENCE</scope>
    <source>
        <strain evidence="2">DSM 9987</strain>
    </source>
</reference>
<dbReference type="EMBL" id="JAQQLI010000011">
    <property type="protein sequence ID" value="MDC7785892.1"/>
    <property type="molecule type" value="Genomic_DNA"/>
</dbReference>
<comment type="caution">
    <text evidence="2">The sequence shown here is derived from an EMBL/GenBank/DDBJ whole genome shotgun (WGS) entry which is preliminary data.</text>
</comment>
<dbReference type="RefSeq" id="WP_272776737.1">
    <property type="nucleotide sequence ID" value="NZ_JAQQLI010000011.1"/>
</dbReference>
<dbReference type="SMART" id="SM01034">
    <property type="entry name" value="BLUF"/>
    <property type="match status" value="1"/>
</dbReference>
<protein>
    <submittedName>
        <fullName evidence="2">BLUF domain-containing protein</fullName>
    </submittedName>
</protein>
<evidence type="ECO:0000259" key="1">
    <source>
        <dbReference type="PROSITE" id="PS50925"/>
    </source>
</evidence>
<dbReference type="SUPFAM" id="SSF54975">
    <property type="entry name" value="Acylphosphatase/BLUF domain-like"/>
    <property type="match status" value="1"/>
</dbReference>
<dbReference type="Pfam" id="PF04940">
    <property type="entry name" value="BLUF"/>
    <property type="match status" value="1"/>
</dbReference>
<proteinExistence type="predicted"/>
<evidence type="ECO:0000313" key="3">
    <source>
        <dbReference type="Proteomes" id="UP001165652"/>
    </source>
</evidence>
<keyword evidence="3" id="KW-1185">Reference proteome</keyword>
<gene>
    <name evidence="2" type="ORF">PQJ73_09385</name>
</gene>
<dbReference type="PROSITE" id="PS50925">
    <property type="entry name" value="BLUF"/>
    <property type="match status" value="1"/>
</dbReference>
<dbReference type="Gene3D" id="3.30.70.100">
    <property type="match status" value="1"/>
</dbReference>
<dbReference type="InterPro" id="IPR036046">
    <property type="entry name" value="Acylphosphatase-like_dom_sf"/>
</dbReference>
<dbReference type="Proteomes" id="UP001165652">
    <property type="component" value="Unassembled WGS sequence"/>
</dbReference>
<evidence type="ECO:0000313" key="2">
    <source>
        <dbReference type="EMBL" id="MDC7785892.1"/>
    </source>
</evidence>
<organism evidence="2 3">
    <name type="scientific">Rhodoplanes tepidamans</name>
    <name type="common">Rhodoplanes cryptolactis</name>
    <dbReference type="NCBI Taxonomy" id="200616"/>
    <lineage>
        <taxon>Bacteria</taxon>
        <taxon>Pseudomonadati</taxon>
        <taxon>Pseudomonadota</taxon>
        <taxon>Alphaproteobacteria</taxon>
        <taxon>Hyphomicrobiales</taxon>
        <taxon>Nitrobacteraceae</taxon>
        <taxon>Rhodoplanes</taxon>
    </lineage>
</organism>
<name>A0ABT5J8F9_RHOTP</name>
<feature type="domain" description="BLUF" evidence="1">
    <location>
        <begin position="1"/>
        <end position="98"/>
    </location>
</feature>
<sequence length="144" mass="16467">MHYVIYVSQATTPMAAADLESLLSFSRRSNTDKGITGLLIYRFSPDTRSGHFIQMLEGDEAVVRALYDKIRRDKRHHTILPLAEGEIPERMFGEWAMGFKNVDDTLMARLPGHARLGETSFDPESFRHSNDKALELFRIFHDAP</sequence>